<feature type="non-terminal residue" evidence="2">
    <location>
        <position position="516"/>
    </location>
</feature>
<feature type="compositionally biased region" description="Basic and acidic residues" evidence="1">
    <location>
        <begin position="90"/>
        <end position="102"/>
    </location>
</feature>
<proteinExistence type="predicted"/>
<feature type="compositionally biased region" description="Basic and acidic residues" evidence="1">
    <location>
        <begin position="385"/>
        <end position="401"/>
    </location>
</feature>
<sequence>MRKIFPCCARRNQEEDVESIQLLYHHPQQGFHSLDIGPNPFTDVSGTRPPRPLPIPPSLQDSNDASQHVPSSSKRLQKYSVNSDVPYQHSNHDRRIGSEAERHVHRRSQSRIDRERYQIGKLSREELQIQTERRSLDLEERDHENDVPLATKIDASFLAARISLYKEKKKIAMTPERWENASRTIKLLKAELRVIMNGTMEISSDSDSQDEFTRAKTVVSEAEYPWSYKDESFRDKKYFEWNGEELPSEADFGETHLQNLQTDMRDRANAFMIMKNCCDESENSPSEYYSEIEPVRVRNYTESRSLQSNDSFSERESEFERLRARISAQLRANDDTEYSRGIEQRQRSIDRKAAGRAETKETKLAERPIQRSRIEPATQVARKAPIREAIGKQKEEHKESSSESELEVSSGETGLQLIRAQIKAKLRALDEREKYLEHEMRQRSIERKASGRTERSVSSIQRSGIEEVTQVARKAPVEESIRNEKEEPIESASEGEIKGSFGETELDRIKARIRAN</sequence>
<evidence type="ECO:0000256" key="1">
    <source>
        <dbReference type="SAM" id="MobiDB-lite"/>
    </source>
</evidence>
<dbReference type="CTD" id="20243012"/>
<organism evidence="2 3">
    <name type="scientific">Lottia gigantea</name>
    <name type="common">Giant owl limpet</name>
    <dbReference type="NCBI Taxonomy" id="225164"/>
    <lineage>
        <taxon>Eukaryota</taxon>
        <taxon>Metazoa</taxon>
        <taxon>Spiralia</taxon>
        <taxon>Lophotrochozoa</taxon>
        <taxon>Mollusca</taxon>
        <taxon>Gastropoda</taxon>
        <taxon>Patellogastropoda</taxon>
        <taxon>Lottioidea</taxon>
        <taxon>Lottiidae</taxon>
        <taxon>Lottia</taxon>
    </lineage>
</organism>
<dbReference type="KEGG" id="lgi:LOTGIDRAFT_175090"/>
<protein>
    <submittedName>
        <fullName evidence="2">Uncharacterized protein</fullName>
    </submittedName>
</protein>
<keyword evidence="3" id="KW-1185">Reference proteome</keyword>
<feature type="compositionally biased region" description="Basic and acidic residues" evidence="1">
    <location>
        <begin position="475"/>
        <end position="488"/>
    </location>
</feature>
<feature type="region of interest" description="Disordered" evidence="1">
    <location>
        <begin position="441"/>
        <end position="501"/>
    </location>
</feature>
<gene>
    <name evidence="2" type="ORF">LOTGIDRAFT_175090</name>
</gene>
<feature type="compositionally biased region" description="Polar residues" evidence="1">
    <location>
        <begin position="59"/>
        <end position="89"/>
    </location>
</feature>
<feature type="compositionally biased region" description="Basic and acidic residues" evidence="1">
    <location>
        <begin position="441"/>
        <end position="455"/>
    </location>
</feature>
<evidence type="ECO:0000313" key="3">
    <source>
        <dbReference type="Proteomes" id="UP000030746"/>
    </source>
</evidence>
<dbReference type="GeneID" id="20243012"/>
<feature type="region of interest" description="Disordered" evidence="1">
    <location>
        <begin position="333"/>
        <end position="365"/>
    </location>
</feature>
<evidence type="ECO:0000313" key="2">
    <source>
        <dbReference type="EMBL" id="ESO95615.1"/>
    </source>
</evidence>
<dbReference type="EMBL" id="KB201612">
    <property type="protein sequence ID" value="ESO95615.1"/>
    <property type="molecule type" value="Genomic_DNA"/>
</dbReference>
<feature type="region of interest" description="Disordered" evidence="1">
    <location>
        <begin position="378"/>
        <end position="412"/>
    </location>
</feature>
<dbReference type="AlphaFoldDB" id="V4ALH7"/>
<dbReference type="RefSeq" id="XP_009053677.1">
    <property type="nucleotide sequence ID" value="XM_009055429.1"/>
</dbReference>
<dbReference type="Proteomes" id="UP000030746">
    <property type="component" value="Unassembled WGS sequence"/>
</dbReference>
<reference evidence="2 3" key="1">
    <citation type="journal article" date="2013" name="Nature">
        <title>Insights into bilaterian evolution from three spiralian genomes.</title>
        <authorList>
            <person name="Simakov O."/>
            <person name="Marletaz F."/>
            <person name="Cho S.J."/>
            <person name="Edsinger-Gonzales E."/>
            <person name="Havlak P."/>
            <person name="Hellsten U."/>
            <person name="Kuo D.H."/>
            <person name="Larsson T."/>
            <person name="Lv J."/>
            <person name="Arendt D."/>
            <person name="Savage R."/>
            <person name="Osoegawa K."/>
            <person name="de Jong P."/>
            <person name="Grimwood J."/>
            <person name="Chapman J.A."/>
            <person name="Shapiro H."/>
            <person name="Aerts A."/>
            <person name="Otillar R.P."/>
            <person name="Terry A.Y."/>
            <person name="Boore J.L."/>
            <person name="Grigoriev I.V."/>
            <person name="Lindberg D.R."/>
            <person name="Seaver E.C."/>
            <person name="Weisblat D.A."/>
            <person name="Putnam N.H."/>
            <person name="Rokhsar D.S."/>
        </authorList>
    </citation>
    <scope>NUCLEOTIDE SEQUENCE [LARGE SCALE GENOMIC DNA]</scope>
</reference>
<name>V4ALH7_LOTGI</name>
<feature type="region of interest" description="Disordered" evidence="1">
    <location>
        <begin position="31"/>
        <end position="114"/>
    </location>
</feature>
<accession>V4ALH7</accession>
<dbReference type="HOGENOM" id="CLU_528524_0_0_1"/>